<evidence type="ECO:0000256" key="4">
    <source>
        <dbReference type="ARBA" id="ARBA00023175"/>
    </source>
</evidence>
<organism evidence="8 9">
    <name type="scientific">Polyplax serrata</name>
    <name type="common">Common mouse louse</name>
    <dbReference type="NCBI Taxonomy" id="468196"/>
    <lineage>
        <taxon>Eukaryota</taxon>
        <taxon>Metazoa</taxon>
        <taxon>Ecdysozoa</taxon>
        <taxon>Arthropoda</taxon>
        <taxon>Hexapoda</taxon>
        <taxon>Insecta</taxon>
        <taxon>Pterygota</taxon>
        <taxon>Neoptera</taxon>
        <taxon>Paraneoptera</taxon>
        <taxon>Psocodea</taxon>
        <taxon>Troctomorpha</taxon>
        <taxon>Phthiraptera</taxon>
        <taxon>Anoplura</taxon>
        <taxon>Polyplacidae</taxon>
        <taxon>Polyplax</taxon>
    </lineage>
</organism>
<evidence type="ECO:0000313" key="9">
    <source>
        <dbReference type="Proteomes" id="UP001372834"/>
    </source>
</evidence>
<keyword evidence="4 5" id="KW-0505">Motor protein</keyword>
<feature type="binding site" evidence="5">
    <location>
        <begin position="93"/>
        <end position="100"/>
    </location>
    <ligand>
        <name>ATP</name>
        <dbReference type="ChEBI" id="CHEBI:30616"/>
    </ligand>
</feature>
<feature type="compositionally biased region" description="Low complexity" evidence="6">
    <location>
        <begin position="963"/>
        <end position="972"/>
    </location>
</feature>
<comment type="caution">
    <text evidence="8">The sequence shown here is derived from an EMBL/GenBank/DDBJ whole genome shotgun (WGS) entry which is preliminary data.</text>
</comment>
<feature type="compositionally biased region" description="Polar residues" evidence="6">
    <location>
        <begin position="1017"/>
        <end position="1030"/>
    </location>
</feature>
<keyword evidence="3" id="KW-0175">Coiled coil</keyword>
<dbReference type="Proteomes" id="UP001372834">
    <property type="component" value="Unassembled WGS sequence"/>
</dbReference>
<feature type="compositionally biased region" description="Polar residues" evidence="6">
    <location>
        <begin position="1539"/>
        <end position="1566"/>
    </location>
</feature>
<feature type="compositionally biased region" description="Basic and acidic residues" evidence="6">
    <location>
        <begin position="941"/>
        <end position="951"/>
    </location>
</feature>
<dbReference type="FunFam" id="3.40.850.10:FF:000021">
    <property type="entry name" value="kinesin-like protein KIF16B isoform X1"/>
    <property type="match status" value="1"/>
</dbReference>
<feature type="region of interest" description="Disordered" evidence="6">
    <location>
        <begin position="1119"/>
        <end position="1144"/>
    </location>
</feature>
<evidence type="ECO:0000259" key="7">
    <source>
        <dbReference type="PROSITE" id="PS50067"/>
    </source>
</evidence>
<name>A0AAN8S8V7_POLSC</name>
<comment type="similarity">
    <text evidence="5">Belongs to the TRAFAC class myosin-kinesin ATPase superfamily. Kinesin family.</text>
</comment>
<dbReference type="EMBL" id="JAWJWE010000003">
    <property type="protein sequence ID" value="KAK6639754.1"/>
    <property type="molecule type" value="Genomic_DNA"/>
</dbReference>
<protein>
    <recommendedName>
        <fullName evidence="7">Kinesin motor domain-containing protein</fullName>
    </recommendedName>
</protein>
<evidence type="ECO:0000256" key="1">
    <source>
        <dbReference type="ARBA" id="ARBA00022741"/>
    </source>
</evidence>
<gene>
    <name evidence="8" type="ORF">RUM43_008029</name>
</gene>
<dbReference type="GO" id="GO:0005524">
    <property type="term" value="F:ATP binding"/>
    <property type="evidence" value="ECO:0007669"/>
    <property type="project" value="UniProtKB-UniRule"/>
</dbReference>
<dbReference type="PANTHER" id="PTHR47117">
    <property type="entry name" value="STAR-RELATED LIPID TRANSFER PROTEIN 9"/>
    <property type="match status" value="1"/>
</dbReference>
<dbReference type="Gene3D" id="3.40.850.10">
    <property type="entry name" value="Kinesin motor domain"/>
    <property type="match status" value="1"/>
</dbReference>
<feature type="region of interest" description="Disordered" evidence="6">
    <location>
        <begin position="934"/>
        <end position="972"/>
    </location>
</feature>
<dbReference type="InterPro" id="IPR036961">
    <property type="entry name" value="Kinesin_motor_dom_sf"/>
</dbReference>
<dbReference type="Pfam" id="PF00225">
    <property type="entry name" value="Kinesin"/>
    <property type="match status" value="1"/>
</dbReference>
<keyword evidence="2 5" id="KW-0067">ATP-binding</keyword>
<feature type="compositionally biased region" description="Polar residues" evidence="6">
    <location>
        <begin position="1126"/>
        <end position="1141"/>
    </location>
</feature>
<evidence type="ECO:0000256" key="5">
    <source>
        <dbReference type="PROSITE-ProRule" id="PRU00283"/>
    </source>
</evidence>
<feature type="region of interest" description="Disordered" evidence="6">
    <location>
        <begin position="1005"/>
        <end position="1030"/>
    </location>
</feature>
<feature type="compositionally biased region" description="Polar residues" evidence="6">
    <location>
        <begin position="953"/>
        <end position="962"/>
    </location>
</feature>
<sequence>MLNIRVAVRIRPFSEREISRYDETIVRKEGSSILVTNPNVLGNRKRTRRFLVDFCYEPNNPETCSQEAVYKEIGLEVLESMFSGYNACVLAYGHSASGKTYTMMGLPDDPGLTPRICQGLFNKVGTKPKIQFHVAVSFLEIYNEKVRDLLVKDDGSGTDNFSLRVREHPKLGPYVQDLSHHLVADKSRLMELLEFGNKRRRTAATENNVYSSRSHAVFTLWFKQTDDENYDIDKSSKVHLVDLAGSERASGAPNKTRLKEGANINKSLVTLGNVISALAENYETATAAKEHSSLKTWQPFVPYRDSVLTWLLKDTLGGNSNTIMIATVSPASSCHNETVNTLRYAKRTKRIINQPIINEDPKVRTIRELREEILRLKAMLMEYSTKTVNDFPLSLDNINFMDVKSTDETIREWLEPTRLPEKVKETNNGELKNSYRRTPTTSKEILERPDDVRTPVCRNLDELDEQFSERGGGYKKSPGNKSTFLHMLLGTRLPTPSYNDSCKINDVKESGVNESDIDSLQEAAVFSDSLESFTSPPLKIQQPLQVENNDSEHIIMSDDSISDGRKESSTSAVESQDPDRMLLKLNREMGLRENIGKSNGSKLVYKSRPDLIKGISTHSKDGLVSSASLSYTDVSNLSRSNSLNSWNSQGSLDASPPEIKPLHEVNNQAEKITRKIEFEPFVRKKDKRFEIVEAVTSRLYMTKKKSDSAENLSKREELNGNRELEELKLCKRARMKLCDSNRKLMMTKKIKKMIDIDTQTDFDNRTVRMKEKSIITDQRGPLMVEDCGTNTSSEDNLKENWNTPSAENSIHPMSHSKSEHSTIQIYGGNPLFQEVSHFGLPVKYVIRDDEYFSEDSLDRGEPSKKSSYDRLYCTRNNYDASAKLIAKPVVNYNFHSFGTTNDSQGKDLNYITEPPKIVQKQIQVTLVNDLESNFNVSTSDPESRAKKKEDTFSSENSLVSNESTDTGTISDTSSEDFVFYERAKEEPSRNATIIGNRELYTITENSEHSDPGDAFSSKDSTSPSSLQEVSKQRLSSISLNVCNGNDSDLLPNCAGVEDTGRISIQQQNTSLELKETKSFSEQANVGYENGTDGLRPDIHLPVLVSNDLNYEIPRTFRKVPPGKRLPSSSELSRQVFFPSSSDSDKKVRDLTELSANTKPIHLDAMNKIMTENSMSRSFSGSGRINCFNQKQNGPQTHFVNFKVVNSSEGYQFSSLQFDTHLFKEDKKKDQSTETMFGSEDSITFVFMGPAKPKTSVLMEVIKRSLNKRSAKKAGKSRSAGVQCDSKLMRSLSVDTALMTLSRISKQLAKEVPRTTSLDNLRAEEMLLILEQGKLDDKRENSCQCDLGNDVKFHIREMPIRYSVSTSTSRDQETDTTSHSENGPESELKSPSRVNVNNSTGGIRQNEMIIFEKAKRIDCREFPNNRCNFRISKSRYLRRRLCFSKFDNNFRAINRRKQAGMLNKKCGRSTETISKFLKEAIILLRNLNFFKYPTYDDTGNQHNWADYPCERNKPSPTNKELLQLEDSTLLDHSVVTSRTTGLKPSVTTTMNDPSKSMTWPTQTSSSGKPPIGMNSKYPKSTSSPTSSFSFLHQNAATDVLKVRNRPIHFSRDLTFSGLSGNFHREPQIRSSKGISCFSRRLSPSRRFTDKSSSPEINFTSISYLETELEESCRRLKLATEQDEIRQEMQEDRLEQQKEKLCRQRLTSRICDICSDDEEDFSYIKATETSRKGQLKERRTDISCVRKCSCGTKGNCASPRSKGFRSTFELNTFGPGSNHCHQFCIFCHKKDMELYCSTPSLNSDCFAGRCRLNYYGHCPCSGVKLRHVITSPRAYMQHLLTLRRRIVGAT</sequence>
<dbReference type="GO" id="GO:0003777">
    <property type="term" value="F:microtubule motor activity"/>
    <property type="evidence" value="ECO:0007669"/>
    <property type="project" value="InterPro"/>
</dbReference>
<accession>A0AAN8S8V7</accession>
<feature type="region of interest" description="Disordered" evidence="6">
    <location>
        <begin position="1539"/>
        <end position="1581"/>
    </location>
</feature>
<evidence type="ECO:0000256" key="6">
    <source>
        <dbReference type="SAM" id="MobiDB-lite"/>
    </source>
</evidence>
<feature type="compositionally biased region" description="Basic and acidic residues" evidence="6">
    <location>
        <begin position="550"/>
        <end position="568"/>
    </location>
</feature>
<dbReference type="InterPro" id="IPR027417">
    <property type="entry name" value="P-loop_NTPase"/>
</dbReference>
<reference evidence="8 9" key="1">
    <citation type="submission" date="2023-10" db="EMBL/GenBank/DDBJ databases">
        <title>Genomes of two closely related lineages of the louse Polyplax serrata with different host specificities.</title>
        <authorList>
            <person name="Martinu J."/>
            <person name="Tarabai H."/>
            <person name="Stefka J."/>
            <person name="Hypsa V."/>
        </authorList>
    </citation>
    <scope>NUCLEOTIDE SEQUENCE [LARGE SCALE GENOMIC DNA]</scope>
    <source>
        <strain evidence="8">HR10_N</strain>
    </source>
</reference>
<feature type="region of interest" description="Disordered" evidence="6">
    <location>
        <begin position="1361"/>
        <end position="1399"/>
    </location>
</feature>
<dbReference type="SUPFAM" id="SSF52540">
    <property type="entry name" value="P-loop containing nucleoside triphosphate hydrolases"/>
    <property type="match status" value="1"/>
</dbReference>
<feature type="domain" description="Kinesin motor" evidence="7">
    <location>
        <begin position="3"/>
        <end position="351"/>
    </location>
</feature>
<keyword evidence="1 5" id="KW-0547">Nucleotide-binding</keyword>
<evidence type="ECO:0000256" key="2">
    <source>
        <dbReference type="ARBA" id="ARBA00022840"/>
    </source>
</evidence>
<dbReference type="InterPro" id="IPR001752">
    <property type="entry name" value="Kinesin_motor_dom"/>
</dbReference>
<feature type="region of interest" description="Disordered" evidence="6">
    <location>
        <begin position="548"/>
        <end position="578"/>
    </location>
</feature>
<dbReference type="PROSITE" id="PS00411">
    <property type="entry name" value="KINESIN_MOTOR_1"/>
    <property type="match status" value="1"/>
</dbReference>
<dbReference type="InterPro" id="IPR019821">
    <property type="entry name" value="Kinesin_motor_CS"/>
</dbReference>
<evidence type="ECO:0000313" key="8">
    <source>
        <dbReference type="EMBL" id="KAK6639754.1"/>
    </source>
</evidence>
<dbReference type="PRINTS" id="PR00380">
    <property type="entry name" value="KINESINHEAVY"/>
</dbReference>
<dbReference type="PROSITE" id="PS50067">
    <property type="entry name" value="KINESIN_MOTOR_2"/>
    <property type="match status" value="1"/>
</dbReference>
<dbReference type="SMART" id="SM00129">
    <property type="entry name" value="KISc"/>
    <property type="match status" value="1"/>
</dbReference>
<dbReference type="GO" id="GO:0008017">
    <property type="term" value="F:microtubule binding"/>
    <property type="evidence" value="ECO:0007669"/>
    <property type="project" value="InterPro"/>
</dbReference>
<dbReference type="GO" id="GO:0007018">
    <property type="term" value="P:microtubule-based movement"/>
    <property type="evidence" value="ECO:0007669"/>
    <property type="project" value="InterPro"/>
</dbReference>
<evidence type="ECO:0000256" key="3">
    <source>
        <dbReference type="ARBA" id="ARBA00023054"/>
    </source>
</evidence>
<proteinExistence type="inferred from homology"/>